<comment type="caution">
    <text evidence="1">The sequence shown here is derived from an EMBL/GenBank/DDBJ whole genome shotgun (WGS) entry which is preliminary data.</text>
</comment>
<name>A0ABX4VMT7_9ENTR</name>
<accession>A0ABX4VMT7</accession>
<dbReference type="EMBL" id="POUR01000001">
    <property type="protein sequence ID" value="PNF69591.1"/>
    <property type="molecule type" value="Genomic_DNA"/>
</dbReference>
<keyword evidence="2" id="KW-1185">Reference proteome</keyword>
<reference evidence="1 2" key="1">
    <citation type="submission" date="2018-01" db="EMBL/GenBank/DDBJ databases">
        <title>Multi-drug resistant Enterobacter species isolated from the International Space Station and comparative genomic analyses with human pathogenic strains.</title>
        <authorList>
            <person name="Singh N.K."/>
            <person name="Bezdan D."/>
            <person name="McIntyre A."/>
            <person name="Sielaff A.C."/>
            <person name="Wheeler K."/>
            <person name="Mason C."/>
            <person name="Venkateswaran K."/>
        </authorList>
    </citation>
    <scope>NUCLEOTIDE SEQUENCE [LARGE SCALE GENOMIC DNA]</scope>
    <source>
        <strain evidence="1 2">IF2SW-P2</strain>
    </source>
</reference>
<evidence type="ECO:0000313" key="2">
    <source>
        <dbReference type="Proteomes" id="UP000236063"/>
    </source>
</evidence>
<proteinExistence type="predicted"/>
<dbReference type="Proteomes" id="UP000236063">
    <property type="component" value="Unassembled WGS sequence"/>
</dbReference>
<protein>
    <submittedName>
        <fullName evidence="1">L-aspartate oxidase</fullName>
    </submittedName>
</protein>
<gene>
    <name evidence="1" type="ORF">C1167_17270</name>
</gene>
<sequence>MHVRLVIATSIKKNVRYLAYRCYSAPTLFSKLNNNHEHNT</sequence>
<evidence type="ECO:0000313" key="1">
    <source>
        <dbReference type="EMBL" id="PNF69591.1"/>
    </source>
</evidence>
<organism evidence="1 2">
    <name type="scientific">Enterobacter bugandensis</name>
    <dbReference type="NCBI Taxonomy" id="881260"/>
    <lineage>
        <taxon>Bacteria</taxon>
        <taxon>Pseudomonadati</taxon>
        <taxon>Pseudomonadota</taxon>
        <taxon>Gammaproteobacteria</taxon>
        <taxon>Enterobacterales</taxon>
        <taxon>Enterobacteriaceae</taxon>
        <taxon>Enterobacter</taxon>
    </lineage>
</organism>